<proteinExistence type="predicted"/>
<keyword evidence="5" id="KW-0805">Transcription regulation</keyword>
<dbReference type="Ensembl" id="ENSCINT00000033008.1">
    <property type="protein sequence ID" value="ENSCINP00000030359.1"/>
    <property type="gene ID" value="ENSCING00000019110.1"/>
</dbReference>
<dbReference type="GO" id="GO:0008270">
    <property type="term" value="F:zinc ion binding"/>
    <property type="evidence" value="ECO:0007669"/>
    <property type="project" value="UniProtKB-KW"/>
</dbReference>
<evidence type="ECO:0000313" key="13">
    <source>
        <dbReference type="Ensembl" id="ENSCINP00000030359.1"/>
    </source>
</evidence>
<dbReference type="Gene3D" id="3.30.50.10">
    <property type="entry name" value="Erythroid Transcription Factor GATA-1, subunit A"/>
    <property type="match status" value="1"/>
</dbReference>
<keyword evidence="6" id="KW-0238">DNA-binding</keyword>
<evidence type="ECO:0000313" key="14">
    <source>
        <dbReference type="Proteomes" id="UP000008144"/>
    </source>
</evidence>
<evidence type="ECO:0000259" key="12">
    <source>
        <dbReference type="PROSITE" id="PS51843"/>
    </source>
</evidence>
<evidence type="ECO:0000256" key="10">
    <source>
        <dbReference type="SAM" id="MobiDB-lite"/>
    </source>
</evidence>
<feature type="region of interest" description="Disordered" evidence="10">
    <location>
        <begin position="187"/>
        <end position="218"/>
    </location>
</feature>
<evidence type="ECO:0000256" key="9">
    <source>
        <dbReference type="ARBA" id="ARBA00023242"/>
    </source>
</evidence>
<keyword evidence="14" id="KW-1185">Reference proteome</keyword>
<dbReference type="InterPro" id="IPR001628">
    <property type="entry name" value="Znf_hrmn_rcpt"/>
</dbReference>
<dbReference type="OMA" id="KKSTYVC"/>
<dbReference type="SMART" id="SM00399">
    <property type="entry name" value="ZnF_C4"/>
    <property type="match status" value="1"/>
</dbReference>
<comment type="subcellular location">
    <subcellularLocation>
        <location evidence="1">Nucleus</location>
    </subcellularLocation>
</comment>
<evidence type="ECO:0000256" key="5">
    <source>
        <dbReference type="ARBA" id="ARBA00023015"/>
    </source>
</evidence>
<dbReference type="Pfam" id="PF00105">
    <property type="entry name" value="zf-C4"/>
    <property type="match status" value="1"/>
</dbReference>
<feature type="compositionally biased region" description="Polar residues" evidence="10">
    <location>
        <begin position="324"/>
        <end position="337"/>
    </location>
</feature>
<dbReference type="PRINTS" id="PR01284">
    <property type="entry name" value="NUCLEARECPTR"/>
</dbReference>
<dbReference type="GO" id="GO:0004879">
    <property type="term" value="F:nuclear receptor activity"/>
    <property type="evidence" value="ECO:0007669"/>
    <property type="project" value="InterPro"/>
</dbReference>
<gene>
    <name evidence="13" type="primary">nr41/42/43</name>
</gene>
<evidence type="ECO:0000256" key="6">
    <source>
        <dbReference type="ARBA" id="ARBA00023125"/>
    </source>
</evidence>
<dbReference type="AlphaFoldDB" id="H2XL27"/>
<dbReference type="GO" id="GO:0006357">
    <property type="term" value="P:regulation of transcription by RNA polymerase II"/>
    <property type="evidence" value="ECO:0000318"/>
    <property type="project" value="GO_Central"/>
</dbReference>
<dbReference type="PROSITE" id="PS51843">
    <property type="entry name" value="NR_LBD"/>
    <property type="match status" value="1"/>
</dbReference>
<dbReference type="PANTHER" id="PTHR24085">
    <property type="entry name" value="NUCLEAR HORMONE RECEPTOR"/>
    <property type="match status" value="1"/>
</dbReference>
<dbReference type="SUPFAM" id="SSF48508">
    <property type="entry name" value="Nuclear receptor ligand-binding domain"/>
    <property type="match status" value="1"/>
</dbReference>
<dbReference type="GeneTree" id="ENSGT00950000183038"/>
<evidence type="ECO:0000256" key="7">
    <source>
        <dbReference type="ARBA" id="ARBA00023163"/>
    </source>
</evidence>
<feature type="region of interest" description="Disordered" evidence="10">
    <location>
        <begin position="324"/>
        <end position="345"/>
    </location>
</feature>
<dbReference type="Proteomes" id="UP000008144">
    <property type="component" value="Chromosome 9"/>
</dbReference>
<sequence>FSLIMPISCFGSAASLGVPSLHKTDESESLQEKEISLTFIKQRPLATEENHYKSDYFSEENILSQSLPSFEPIVPGFMTSSRYSTSIGTTSPGSSTSSNPESISSVISSQNNTDIQESLTQTEPMATTSFLNCPTSWNNESYSNDFDAHASNCPDNSDAFSASPVSSLATTIVPVHGYGDLNSLSPHPSSPNIHNAHDSNQRVTPNETPMSAASPSHTVHFNSTAYGSDPTGNEGMMDILPIDQSERRQSSSVMSVAVFHIPNMHETTPTYSNVGDENQVSSTQFYGKSPLHSLYSKRSAPSSEYKYSRKLSCTVDPNTYNFSNVDPSSPTEVSNASRNRHYRHHSYSECTKRADMVSSSPSSPDDIFMSNQHKRINNQEFFSAESCVPRSNYDETDIGLYSSYSGMNTSVDIKPFRLNGPSHINTFKKTVSSDHSRSTAKEHMILEQGHGISNSFANYPSSALEQSPHSASSPVFEQISCPTHSLATSKPQMSGFTDNSQVADLEKQGFTSMLNSPLQSTNNSFHEISHSPTHQRIQNSPTDLSVSSPRLGAQMDLNIFHNNQSRIAGDELRLIRDVAPVSQHTASPGIGTMAGLLSTYRPGDRDQFQNLTALSGQEQALGHSSVPLINQTHPITLDSTKPINGDTLYSSGLSYNGQMYLALPNSTGNHFHPFRTQYAGTERHHPYQSHNERLVVGGSMTPSTNVRPSSEGLCAVCGDNAACQHYGVRTCEGCKGFFKRTVQKKSTYVCLANRNCPVDKRRRNRCQFCRFEKCLAVGMVKEVVRTDHLKGRRGRLPSKPKGPKDPVAPPSPPVSFITSLVRAHVDTNPAISNTDTSKYRPPGIAPCTPPLRVVDEAINFYELLSACQAVIRQWAEKIPGFCNLCQEDQTNLVENSFLDIFVLRLAYRSEIQEGKLVFCNGLALHRDQLYGSFGEWIDSILSFACSLADMNVDISSFSCLLGLLLFREPRGVREPKKVEELLGLCIESLKEHVTKSSVTADRPNYFAKLLAILPELNALAKMGGRRIQRHSIESPGVRVPHCLQRNLSTNMLL</sequence>
<dbReference type="EMBL" id="EAAA01002933">
    <property type="status" value="NOT_ANNOTATED_CDS"/>
    <property type="molecule type" value="Genomic_DNA"/>
</dbReference>
<reference evidence="13" key="2">
    <citation type="journal article" date="2008" name="Genome Biol.">
        <title>Improved genome assembly and evidence-based global gene model set for the chordate Ciona intestinalis: new insight into intron and operon populations.</title>
        <authorList>
            <person name="Satou Y."/>
            <person name="Mineta K."/>
            <person name="Ogasawara M."/>
            <person name="Sasakura Y."/>
            <person name="Shoguchi E."/>
            <person name="Ueno K."/>
            <person name="Yamada L."/>
            <person name="Matsumoto J."/>
            <person name="Wasserscheid J."/>
            <person name="Dewar K."/>
            <person name="Wiley G.B."/>
            <person name="Macmil S.L."/>
            <person name="Roe B.A."/>
            <person name="Zeller R.W."/>
            <person name="Hastings K.E."/>
            <person name="Lemaire P."/>
            <person name="Lindquist E."/>
            <person name="Endo T."/>
            <person name="Hotta K."/>
            <person name="Inaba K."/>
        </authorList>
    </citation>
    <scope>NUCLEOTIDE SEQUENCE [LARGE SCALE GENOMIC DNA]</scope>
    <source>
        <strain evidence="13">wild type</strain>
    </source>
</reference>
<dbReference type="SUPFAM" id="SSF57716">
    <property type="entry name" value="Glucocorticoid receptor-like (DNA-binding domain)"/>
    <property type="match status" value="1"/>
</dbReference>
<evidence type="ECO:0000256" key="8">
    <source>
        <dbReference type="ARBA" id="ARBA00023170"/>
    </source>
</evidence>
<dbReference type="PRINTS" id="PR00047">
    <property type="entry name" value="STROIDFINGER"/>
</dbReference>
<protein>
    <submittedName>
        <fullName evidence="13">Nuclear receptor</fullName>
    </submittedName>
</protein>
<dbReference type="CDD" id="cd06945">
    <property type="entry name" value="NR_LBD_Nurr1_like"/>
    <property type="match status" value="1"/>
</dbReference>
<dbReference type="InterPro" id="IPR013088">
    <property type="entry name" value="Znf_NHR/GATA"/>
</dbReference>
<feature type="region of interest" description="Disordered" evidence="10">
    <location>
        <begin position="788"/>
        <end position="810"/>
    </location>
</feature>
<dbReference type="InterPro" id="IPR001723">
    <property type="entry name" value="Nuclear_hrmn_rcpt"/>
</dbReference>
<keyword evidence="8" id="KW-0675">Receptor</keyword>
<keyword evidence="9" id="KW-0539">Nucleus</keyword>
<evidence type="ECO:0000256" key="2">
    <source>
        <dbReference type="ARBA" id="ARBA00022723"/>
    </source>
</evidence>
<keyword evidence="7" id="KW-0804">Transcription</keyword>
<name>H2XL27_CIOIN</name>
<feature type="domain" description="Nuclear receptor" evidence="11">
    <location>
        <begin position="711"/>
        <end position="786"/>
    </location>
</feature>
<accession>H2XL27</accession>
<dbReference type="GO" id="GO:0005634">
    <property type="term" value="C:nucleus"/>
    <property type="evidence" value="ECO:0000318"/>
    <property type="project" value="GO_Central"/>
</dbReference>
<keyword evidence="2" id="KW-0479">Metal-binding</keyword>
<dbReference type="InterPro" id="IPR035500">
    <property type="entry name" value="NHR-like_dom_sf"/>
</dbReference>
<evidence type="ECO:0000256" key="3">
    <source>
        <dbReference type="ARBA" id="ARBA00022771"/>
    </source>
</evidence>
<dbReference type="InParanoid" id="H2XL27"/>
<dbReference type="Pfam" id="PF00104">
    <property type="entry name" value="Hormone_recep"/>
    <property type="match status" value="1"/>
</dbReference>
<dbReference type="HOGENOM" id="CLU_309422_0_0_1"/>
<reference evidence="13" key="3">
    <citation type="submission" date="2025-08" db="UniProtKB">
        <authorList>
            <consortium name="Ensembl"/>
        </authorList>
    </citation>
    <scope>IDENTIFICATION</scope>
</reference>
<feature type="compositionally biased region" description="Polar residues" evidence="10">
    <location>
        <begin position="201"/>
        <end position="218"/>
    </location>
</feature>
<dbReference type="InterPro" id="IPR003070">
    <property type="entry name" value="NR4A1-3"/>
</dbReference>
<dbReference type="GO" id="GO:0000978">
    <property type="term" value="F:RNA polymerase II cis-regulatory region sequence-specific DNA binding"/>
    <property type="evidence" value="ECO:0000318"/>
    <property type="project" value="GO_Central"/>
</dbReference>
<dbReference type="FunFam" id="3.30.50.10:FF:000009">
    <property type="entry name" value="nuclear receptor subfamily 4 group A member 2"/>
    <property type="match status" value="1"/>
</dbReference>
<reference evidence="14" key="1">
    <citation type="journal article" date="2002" name="Science">
        <title>The draft genome of Ciona intestinalis: insights into chordate and vertebrate origins.</title>
        <authorList>
            <person name="Dehal P."/>
            <person name="Satou Y."/>
            <person name="Campbell R.K."/>
            <person name="Chapman J."/>
            <person name="Degnan B."/>
            <person name="De Tomaso A."/>
            <person name="Davidson B."/>
            <person name="Di Gregorio A."/>
            <person name="Gelpke M."/>
            <person name="Goodstein D.M."/>
            <person name="Harafuji N."/>
            <person name="Hastings K.E."/>
            <person name="Ho I."/>
            <person name="Hotta K."/>
            <person name="Huang W."/>
            <person name="Kawashima T."/>
            <person name="Lemaire P."/>
            <person name="Martinez D."/>
            <person name="Meinertzhagen I.A."/>
            <person name="Necula S."/>
            <person name="Nonaka M."/>
            <person name="Putnam N."/>
            <person name="Rash S."/>
            <person name="Saiga H."/>
            <person name="Satake M."/>
            <person name="Terry A."/>
            <person name="Yamada L."/>
            <person name="Wang H.G."/>
            <person name="Awazu S."/>
            <person name="Azumi K."/>
            <person name="Boore J."/>
            <person name="Branno M."/>
            <person name="Chin-Bow S."/>
            <person name="DeSantis R."/>
            <person name="Doyle S."/>
            <person name="Francino P."/>
            <person name="Keys D.N."/>
            <person name="Haga S."/>
            <person name="Hayashi H."/>
            <person name="Hino K."/>
            <person name="Imai K.S."/>
            <person name="Inaba K."/>
            <person name="Kano S."/>
            <person name="Kobayashi K."/>
            <person name="Kobayashi M."/>
            <person name="Lee B.I."/>
            <person name="Makabe K.W."/>
            <person name="Manohar C."/>
            <person name="Matassi G."/>
            <person name="Medina M."/>
            <person name="Mochizuki Y."/>
            <person name="Mount S."/>
            <person name="Morishita T."/>
            <person name="Miura S."/>
            <person name="Nakayama A."/>
            <person name="Nishizaka S."/>
            <person name="Nomoto H."/>
            <person name="Ohta F."/>
            <person name="Oishi K."/>
            <person name="Rigoutsos I."/>
            <person name="Sano M."/>
            <person name="Sasaki A."/>
            <person name="Sasakura Y."/>
            <person name="Shoguchi E."/>
            <person name="Shin-i T."/>
            <person name="Spagnuolo A."/>
            <person name="Stainier D."/>
            <person name="Suzuki M.M."/>
            <person name="Tassy O."/>
            <person name="Takatori N."/>
            <person name="Tokuoka M."/>
            <person name="Yagi K."/>
            <person name="Yoshizaki F."/>
            <person name="Wada S."/>
            <person name="Zhang C."/>
            <person name="Hyatt P.D."/>
            <person name="Larimer F."/>
            <person name="Detter C."/>
            <person name="Doggett N."/>
            <person name="Glavina T."/>
            <person name="Hawkins T."/>
            <person name="Richardson P."/>
            <person name="Lucas S."/>
            <person name="Kohara Y."/>
            <person name="Levine M."/>
            <person name="Satoh N."/>
            <person name="Rokhsar D.S."/>
        </authorList>
    </citation>
    <scope>NUCLEOTIDE SEQUENCE [LARGE SCALE GENOMIC DNA]</scope>
</reference>
<dbReference type="CDD" id="cd06969">
    <property type="entry name" value="NR_DBD_NGFI-B"/>
    <property type="match status" value="1"/>
</dbReference>
<dbReference type="InterPro" id="IPR000536">
    <property type="entry name" value="Nucl_hrmn_rcpt_lig-bd"/>
</dbReference>
<evidence type="ECO:0000256" key="1">
    <source>
        <dbReference type="ARBA" id="ARBA00004123"/>
    </source>
</evidence>
<evidence type="ECO:0000256" key="4">
    <source>
        <dbReference type="ARBA" id="ARBA00022833"/>
    </source>
</evidence>
<feature type="domain" description="NR LBD" evidence="12">
    <location>
        <begin position="812"/>
        <end position="1049"/>
    </location>
</feature>
<keyword evidence="4" id="KW-0862">Zinc</keyword>
<dbReference type="GO" id="GO:0000981">
    <property type="term" value="F:DNA-binding transcription factor activity, RNA polymerase II-specific"/>
    <property type="evidence" value="ECO:0000318"/>
    <property type="project" value="GO_Central"/>
</dbReference>
<dbReference type="SMART" id="SM00430">
    <property type="entry name" value="HOLI"/>
    <property type="match status" value="1"/>
</dbReference>
<dbReference type="PANTHER" id="PTHR24085:SF4">
    <property type="entry name" value="NUCLEAR HORMONE RECEPTOR HR38-RELATED"/>
    <property type="match status" value="1"/>
</dbReference>
<dbReference type="STRING" id="7719.ENSCINP00000030359"/>
<evidence type="ECO:0000259" key="11">
    <source>
        <dbReference type="PROSITE" id="PS51030"/>
    </source>
</evidence>
<organism evidence="13 14">
    <name type="scientific">Ciona intestinalis</name>
    <name type="common">Transparent sea squirt</name>
    <name type="synonym">Ascidia intestinalis</name>
    <dbReference type="NCBI Taxonomy" id="7719"/>
    <lineage>
        <taxon>Eukaryota</taxon>
        <taxon>Metazoa</taxon>
        <taxon>Chordata</taxon>
        <taxon>Tunicata</taxon>
        <taxon>Ascidiacea</taxon>
        <taxon>Phlebobranchia</taxon>
        <taxon>Cionidae</taxon>
        <taxon>Ciona</taxon>
    </lineage>
</organism>
<dbReference type="PROSITE" id="PS00031">
    <property type="entry name" value="NUCLEAR_REC_DBD_1"/>
    <property type="match status" value="1"/>
</dbReference>
<reference evidence="13" key="4">
    <citation type="submission" date="2025-09" db="UniProtKB">
        <authorList>
            <consortium name="Ensembl"/>
        </authorList>
    </citation>
    <scope>IDENTIFICATION</scope>
</reference>
<dbReference type="Gene3D" id="1.10.565.10">
    <property type="entry name" value="Retinoid X Receptor"/>
    <property type="match status" value="1"/>
</dbReference>
<dbReference type="GO" id="GO:0035259">
    <property type="term" value="F:nuclear glucocorticoid receptor binding"/>
    <property type="evidence" value="ECO:0000318"/>
    <property type="project" value="GO_Central"/>
</dbReference>
<dbReference type="PROSITE" id="PS51030">
    <property type="entry name" value="NUCLEAR_REC_DBD_2"/>
    <property type="match status" value="1"/>
</dbReference>
<dbReference type="GO" id="GO:0005667">
    <property type="term" value="C:transcription regulator complex"/>
    <property type="evidence" value="ECO:0000318"/>
    <property type="project" value="GO_Central"/>
</dbReference>
<feature type="region of interest" description="Disordered" evidence="10">
    <location>
        <begin position="84"/>
        <end position="105"/>
    </location>
</feature>
<keyword evidence="3" id="KW-0863">Zinc-finger</keyword>
<dbReference type="GO" id="GO:0071376">
    <property type="term" value="P:cellular response to corticotropin-releasing hormone stimulus"/>
    <property type="evidence" value="ECO:0000318"/>
    <property type="project" value="GO_Central"/>
</dbReference>
<dbReference type="PRINTS" id="PR00398">
    <property type="entry name" value="STRDHORMONER"/>
</dbReference>